<feature type="region of interest" description="Disordered" evidence="1">
    <location>
        <begin position="386"/>
        <end position="428"/>
    </location>
</feature>
<dbReference type="Gene3D" id="3.30.460.10">
    <property type="entry name" value="Beta Polymerase, domain 2"/>
    <property type="match status" value="1"/>
</dbReference>
<protein>
    <recommendedName>
        <fullName evidence="2">Poly(A) RNA polymerase mitochondrial-like central palm domain-containing protein</fullName>
    </recommendedName>
</protein>
<feature type="domain" description="Poly(A) RNA polymerase mitochondrial-like central palm" evidence="2">
    <location>
        <begin position="844"/>
        <end position="991"/>
    </location>
</feature>
<dbReference type="STRING" id="5217.A0A4Q1BG41"/>
<dbReference type="PANTHER" id="PTHR12271">
    <property type="entry name" value="POLY A POLYMERASE CID PAP -RELATED"/>
    <property type="match status" value="1"/>
</dbReference>
<dbReference type="Pfam" id="PF04090">
    <property type="entry name" value="Rrn11"/>
    <property type="match status" value="1"/>
</dbReference>
<dbReference type="SUPFAM" id="SSF81631">
    <property type="entry name" value="PAP/OAS1 substrate-binding domain"/>
    <property type="match status" value="1"/>
</dbReference>
<feature type="compositionally biased region" description="Basic and acidic residues" evidence="1">
    <location>
        <begin position="1606"/>
        <end position="1615"/>
    </location>
</feature>
<feature type="region of interest" description="Disordered" evidence="1">
    <location>
        <begin position="1235"/>
        <end position="1367"/>
    </location>
</feature>
<dbReference type="OrthoDB" id="2274644at2759"/>
<reference evidence="3 4" key="1">
    <citation type="submission" date="2016-06" db="EMBL/GenBank/DDBJ databases">
        <title>Evolution of pathogenesis and genome organization in the Tremellales.</title>
        <authorList>
            <person name="Cuomo C."/>
            <person name="Litvintseva A."/>
            <person name="Heitman J."/>
            <person name="Chen Y."/>
            <person name="Sun S."/>
            <person name="Springer D."/>
            <person name="Dromer F."/>
            <person name="Young S."/>
            <person name="Zeng Q."/>
            <person name="Chapman S."/>
            <person name="Gujja S."/>
            <person name="Saif S."/>
            <person name="Birren B."/>
        </authorList>
    </citation>
    <scope>NUCLEOTIDE SEQUENCE [LARGE SCALE GENOMIC DNA]</scope>
    <source>
        <strain evidence="3 4">ATCC 28783</strain>
    </source>
</reference>
<dbReference type="SUPFAM" id="SSF81301">
    <property type="entry name" value="Nucleotidyltransferase"/>
    <property type="match status" value="1"/>
</dbReference>
<proteinExistence type="predicted"/>
<dbReference type="CDD" id="cd05402">
    <property type="entry name" value="NT_PAP_TUTase"/>
    <property type="match status" value="1"/>
</dbReference>
<feature type="compositionally biased region" description="Pro residues" evidence="1">
    <location>
        <begin position="245"/>
        <end position="260"/>
    </location>
</feature>
<feature type="region of interest" description="Disordered" evidence="1">
    <location>
        <begin position="1517"/>
        <end position="1554"/>
    </location>
</feature>
<dbReference type="GO" id="GO:0031123">
    <property type="term" value="P:RNA 3'-end processing"/>
    <property type="evidence" value="ECO:0007669"/>
    <property type="project" value="TreeGrafter"/>
</dbReference>
<feature type="region of interest" description="Disordered" evidence="1">
    <location>
        <begin position="766"/>
        <end position="796"/>
    </location>
</feature>
<feature type="region of interest" description="Disordered" evidence="1">
    <location>
        <begin position="1597"/>
        <end position="1646"/>
    </location>
</feature>
<dbReference type="Gene3D" id="1.10.1410.10">
    <property type="match status" value="1"/>
</dbReference>
<dbReference type="PANTHER" id="PTHR12271:SF40">
    <property type="entry name" value="POLY(A) RNA POLYMERASE GLD2"/>
    <property type="match status" value="1"/>
</dbReference>
<feature type="compositionally biased region" description="Polar residues" evidence="1">
    <location>
        <begin position="768"/>
        <end position="779"/>
    </location>
</feature>
<evidence type="ECO:0000313" key="3">
    <source>
        <dbReference type="EMBL" id="RXK36101.1"/>
    </source>
</evidence>
<dbReference type="EMBL" id="SDIL01000109">
    <property type="protein sequence ID" value="RXK36101.1"/>
    <property type="molecule type" value="Genomic_DNA"/>
</dbReference>
<feature type="compositionally biased region" description="Polar residues" evidence="1">
    <location>
        <begin position="184"/>
        <end position="220"/>
    </location>
</feature>
<feature type="region of interest" description="Disordered" evidence="1">
    <location>
        <begin position="184"/>
        <end position="316"/>
    </location>
</feature>
<dbReference type="GO" id="GO:0016779">
    <property type="term" value="F:nucleotidyltransferase activity"/>
    <property type="evidence" value="ECO:0007669"/>
    <property type="project" value="UniProtKB-ARBA"/>
</dbReference>
<sequence length="1646" mass="183775">MSFHRTSSPSLIELNPLALPFNFLDDDTHSDQPPPPSSHSDTSYAPVSFQESSFPQSPSLPYQPTPYPLHYTPSTFSPSTISFSHHPYQPGSHIQAQWNQEPLPFLLTPPITPSPIQYGSSPLRPSWSAQNFNSSQPQETFVGQYHPNSRTFNSVPPYPWSVQTHSPGPIQSQPTRLIETFGEQTNFGQNSPDWQVPIQSNFTGPTRSVWPSDSQQWSVPPQQPLPVYSQPNWGQTPWSISGQYPPRPPIRFPGPSPSPSQSPRGGWRPRPPFRGGRASRGFGERGRQRGGYSTGSNTLALGERMTSGFPDRPLGSRESVSQNMIGGSDLYVGHRNVTSLGTSGQTSTGGVSQVSTGISNLSLGKIDQHGQSDVSKVGNTESLEVKAEIQQSSDTTKIEKGKKQKQHKRFKPKNPLVQPEVENRPDPYPYGPLEPYEYESFISLTSVDEVISLFSWVYEKFPWQLDDIRKIQGKQPRLRPHVTEEEEQLGPEELAKVREIVKKQQEAWDKRQCFIESSQGYKGKLLVGIEDKVVVSGVKDGGAKLVEIDDDEDIRVGFDSDIESIGGLSDMSDIGSIGSINEELLTTTTTNTIKIGDKVDMIDIRLKGKREQKGIETHSPSEVRVNLPTDIFLTNHSSLITIPETTSTTYSLTGLTEFNKSDNQNHIHDKVNMTSIDDIPIDPTTIPSDIDSDDEDAWLISQGFNPLIPHGKSNRYPPGIPIPRKVKVPVMTSTSTSTSTSTPLEASLLSQHQSSISTQVKSPLMFNPTPSQSTSTSVHGTHKSSWELPQGDQPFPRNRISSPFQREIHSSPRSKLPIQMTQTDDPLQNSLLLSWRDSSDIGKTERALGLLKKLEGIVNDKFGEKRFEVDVYGSVSWGGQTGMSGDLDLVIRDLKLPQGYHPSLWRSPPDPEKPAKSTSRKTRIPLIPDLPDIYDLTKLSRKLSANGMTDIEIIRFATCPIIKFTHGEFKCDINVNDLGGWYNSRLIQAYCEISPFILRPLIHGLKLWASSKEINDPSGSLGPATMSSYCLTLMAIAYLQHRGVLPNLQAHIKVPIPSYPWNTTDPDVVWVGWGKDQGIPTHVDFNSEPDENWEAVKGLTAADAFRGFFSFFSRTPSTIPTSSQNVKVGGNGNEGKGRGDTGERFNYSTQIVSILNGGICQRSTLENKIKGKKEERIKQEMNMGKGDKIQPSNWSERRLVVQDPFIWQKSIDHTHLQISLNPYINTIHQLAVPHNPLLPRTPGSGRRGRGKGRLFSETSTSNRSYTSTSTSMNSRPSQPSQASRPSQPAQPTQLAQPSRPARPAQPVQPSRPSQLSHSSPPFQPSQPFQLSQSSQPNKTLQTPQPTTSSQTPTQPGRPILPNNSYQPNSIRTTYLHNLSSLFHACLVRGELDRARRAWSILIQCREIDWKTRWYWGLEVLKASTYNPIRQSQMINDDVEVEKWLRTLQLSAKDHEKPQILLSLIFHLIKHNRHRQALDELELYIPSPPYDDMSTLHTYAGMLSFYLSQPIVSRSHITRSSDLENRGKELQQEKNVSSRSGSTSDSEVTSSPVRTTEVPNATLLKQARGFFNIAIDIQRRQGKENVIAMEFIRLMDGPQMNESEDEHTDKEMKEDDTTTEVGSDLVRLSEMSSSGDETYDRATILHM</sequence>
<dbReference type="InParanoid" id="A0A4Q1BG41"/>
<dbReference type="GO" id="GO:0001164">
    <property type="term" value="F:RNA polymerase I core promoter sequence-specific DNA binding"/>
    <property type="evidence" value="ECO:0007669"/>
    <property type="project" value="InterPro"/>
</dbReference>
<feature type="compositionally biased region" description="Polar residues" evidence="1">
    <location>
        <begin position="229"/>
        <end position="242"/>
    </location>
</feature>
<feature type="region of interest" description="Disordered" evidence="1">
    <location>
        <begin position="23"/>
        <end position="65"/>
    </location>
</feature>
<dbReference type="VEuPathDB" id="FungiDB:TREMEDRAFT_34518"/>
<feature type="compositionally biased region" description="Basic residues" evidence="1">
    <location>
        <begin position="402"/>
        <end position="412"/>
    </location>
</feature>
<dbReference type="VEuPathDB" id="FungiDB:TREMEDRAFT_17734"/>
<name>A0A4Q1BG41_TREME</name>
<feature type="compositionally biased region" description="Low complexity" evidence="1">
    <location>
        <begin position="1536"/>
        <end position="1550"/>
    </location>
</feature>
<evidence type="ECO:0000313" key="4">
    <source>
        <dbReference type="Proteomes" id="UP000289152"/>
    </source>
</evidence>
<dbReference type="InterPro" id="IPR007224">
    <property type="entry name" value="TIF_Rrn11"/>
</dbReference>
<feature type="compositionally biased region" description="Low complexity" evidence="1">
    <location>
        <begin position="261"/>
        <end position="281"/>
    </location>
</feature>
<dbReference type="InterPro" id="IPR054708">
    <property type="entry name" value="MTPAP-like_central"/>
</dbReference>
<evidence type="ECO:0000259" key="2">
    <source>
        <dbReference type="Pfam" id="PF22600"/>
    </source>
</evidence>
<dbReference type="GO" id="GO:0010605">
    <property type="term" value="P:negative regulation of macromolecule metabolic process"/>
    <property type="evidence" value="ECO:0007669"/>
    <property type="project" value="UniProtKB-ARBA"/>
</dbReference>
<feature type="compositionally biased region" description="Low complexity" evidence="1">
    <location>
        <begin position="38"/>
        <end position="59"/>
    </location>
</feature>
<gene>
    <name evidence="3" type="ORF">M231_06649</name>
</gene>
<evidence type="ECO:0000256" key="1">
    <source>
        <dbReference type="SAM" id="MobiDB-lite"/>
    </source>
</evidence>
<dbReference type="Proteomes" id="UP000289152">
    <property type="component" value="Unassembled WGS sequence"/>
</dbReference>
<dbReference type="InterPro" id="IPR043519">
    <property type="entry name" value="NT_sf"/>
</dbReference>
<feature type="compositionally biased region" description="Basic and acidic residues" evidence="1">
    <location>
        <begin position="1518"/>
        <end position="1531"/>
    </location>
</feature>
<dbReference type="Pfam" id="PF22600">
    <property type="entry name" value="MTPAP-like_central"/>
    <property type="match status" value="1"/>
</dbReference>
<feature type="region of interest" description="Disordered" evidence="1">
    <location>
        <begin position="902"/>
        <end position="921"/>
    </location>
</feature>
<organism evidence="3 4">
    <name type="scientific">Tremella mesenterica</name>
    <name type="common">Jelly fungus</name>
    <dbReference type="NCBI Taxonomy" id="5217"/>
    <lineage>
        <taxon>Eukaryota</taxon>
        <taxon>Fungi</taxon>
        <taxon>Dikarya</taxon>
        <taxon>Basidiomycota</taxon>
        <taxon>Agaricomycotina</taxon>
        <taxon>Tremellomycetes</taxon>
        <taxon>Tremellales</taxon>
        <taxon>Tremellaceae</taxon>
        <taxon>Tremella</taxon>
    </lineage>
</organism>
<comment type="caution">
    <text evidence="3">The sequence shown here is derived from an EMBL/GenBank/DDBJ whole genome shotgun (WGS) entry which is preliminary data.</text>
</comment>
<feature type="region of interest" description="Disordered" evidence="1">
    <location>
        <begin position="1121"/>
        <end position="1143"/>
    </location>
</feature>
<keyword evidence="4" id="KW-1185">Reference proteome</keyword>
<dbReference type="GO" id="GO:0001181">
    <property type="term" value="F:RNA polymerase I general transcription initiation factor activity"/>
    <property type="evidence" value="ECO:0007669"/>
    <property type="project" value="InterPro"/>
</dbReference>
<accession>A0A4Q1BG41</accession>
<feature type="compositionally biased region" description="Low complexity" evidence="1">
    <location>
        <begin position="1256"/>
        <end position="1354"/>
    </location>
</feature>